<feature type="transmembrane region" description="Helical" evidence="2">
    <location>
        <begin position="38"/>
        <end position="57"/>
    </location>
</feature>
<evidence type="ECO:0000313" key="5">
    <source>
        <dbReference type="Proteomes" id="UP000824037"/>
    </source>
</evidence>
<feature type="domain" description="Low molecular weight protein antigen 6 PH" evidence="3">
    <location>
        <begin position="59"/>
        <end position="113"/>
    </location>
</feature>
<dbReference type="Proteomes" id="UP000824037">
    <property type="component" value="Unassembled WGS sequence"/>
</dbReference>
<name>A0A9D2EEW9_9MICO</name>
<keyword evidence="2" id="KW-1133">Transmembrane helix</keyword>
<protein>
    <submittedName>
        <fullName evidence="4">PH domain-containing protein</fullName>
    </submittedName>
</protein>
<dbReference type="InterPro" id="IPR019692">
    <property type="entry name" value="CFP-6_PH"/>
</dbReference>
<gene>
    <name evidence="4" type="ORF">H9815_11345</name>
</gene>
<feature type="region of interest" description="Disordered" evidence="1">
    <location>
        <begin position="114"/>
        <end position="136"/>
    </location>
</feature>
<evidence type="ECO:0000259" key="3">
    <source>
        <dbReference type="Pfam" id="PF10756"/>
    </source>
</evidence>
<feature type="transmembrane region" description="Helical" evidence="2">
    <location>
        <begin position="12"/>
        <end position="32"/>
    </location>
</feature>
<accession>A0A9D2EEW9</accession>
<organism evidence="4 5">
    <name type="scientific">Candidatus Ruania gallistercoris</name>
    <dbReference type="NCBI Taxonomy" id="2838746"/>
    <lineage>
        <taxon>Bacteria</taxon>
        <taxon>Bacillati</taxon>
        <taxon>Actinomycetota</taxon>
        <taxon>Actinomycetes</taxon>
        <taxon>Micrococcales</taxon>
        <taxon>Ruaniaceae</taxon>
        <taxon>Ruania</taxon>
    </lineage>
</organism>
<comment type="caution">
    <text evidence="4">The sequence shown here is derived from an EMBL/GenBank/DDBJ whole genome shotgun (WGS) entry which is preliminary data.</text>
</comment>
<dbReference type="Pfam" id="PF10756">
    <property type="entry name" value="bPH_6"/>
    <property type="match status" value="1"/>
</dbReference>
<evidence type="ECO:0000313" key="4">
    <source>
        <dbReference type="EMBL" id="HIZ36364.1"/>
    </source>
</evidence>
<dbReference type="EMBL" id="DXBY01000193">
    <property type="protein sequence ID" value="HIZ36364.1"/>
    <property type="molecule type" value="Genomic_DNA"/>
</dbReference>
<dbReference type="AlphaFoldDB" id="A0A9D2EEW9"/>
<evidence type="ECO:0000256" key="1">
    <source>
        <dbReference type="SAM" id="MobiDB-lite"/>
    </source>
</evidence>
<evidence type="ECO:0000256" key="2">
    <source>
        <dbReference type="SAM" id="Phobius"/>
    </source>
</evidence>
<proteinExistence type="predicted"/>
<reference evidence="4" key="1">
    <citation type="journal article" date="2021" name="PeerJ">
        <title>Extensive microbial diversity within the chicken gut microbiome revealed by metagenomics and culture.</title>
        <authorList>
            <person name="Gilroy R."/>
            <person name="Ravi A."/>
            <person name="Getino M."/>
            <person name="Pursley I."/>
            <person name="Horton D.L."/>
            <person name="Alikhan N.F."/>
            <person name="Baker D."/>
            <person name="Gharbi K."/>
            <person name="Hall N."/>
            <person name="Watson M."/>
            <person name="Adriaenssens E.M."/>
            <person name="Foster-Nyarko E."/>
            <person name="Jarju S."/>
            <person name="Secka A."/>
            <person name="Antonio M."/>
            <person name="Oren A."/>
            <person name="Chaudhuri R.R."/>
            <person name="La Ragione R."/>
            <person name="Hildebrand F."/>
            <person name="Pallen M.J."/>
        </authorList>
    </citation>
    <scope>NUCLEOTIDE SEQUENCE</scope>
    <source>
        <strain evidence="4">ChiGjej4B4-7305</strain>
    </source>
</reference>
<keyword evidence="2" id="KW-0812">Transmembrane</keyword>
<sequence>MGETLTFRTPMARVLTIGVAVVAVVALVYFVSDGGIREAWRSGPTVLCIVVVTWALFWRPQVQVSDGGVTVANILRTVHVPWPVLRSVDSKWSLTVTGEDVTVSAWAVPASSGMAARTRRPGARGSQDAPSPLRSTGNADAAALAIAERRTALADAGHLKAAPIGTVHSRKSWNVPEAAAIAGSLLLAVASYLIG</sequence>
<keyword evidence="2" id="KW-0472">Membrane</keyword>
<reference evidence="4" key="2">
    <citation type="submission" date="2021-04" db="EMBL/GenBank/DDBJ databases">
        <authorList>
            <person name="Gilroy R."/>
        </authorList>
    </citation>
    <scope>NUCLEOTIDE SEQUENCE</scope>
    <source>
        <strain evidence="4">ChiGjej4B4-7305</strain>
    </source>
</reference>